<protein>
    <submittedName>
        <fullName evidence="1">Uncharacterized protein</fullName>
    </submittedName>
</protein>
<keyword evidence="2" id="KW-1185">Reference proteome</keyword>
<dbReference type="Proteomes" id="UP000321051">
    <property type="component" value="Unassembled WGS sequence"/>
</dbReference>
<reference evidence="1 2" key="1">
    <citation type="submission" date="2019-07" db="EMBL/GenBank/DDBJ databases">
        <title>Whole genome shotgun sequence of Marinococcus halophilus NBRC 102359.</title>
        <authorList>
            <person name="Hosoyama A."/>
            <person name="Uohara A."/>
            <person name="Ohji S."/>
            <person name="Ichikawa N."/>
        </authorList>
    </citation>
    <scope>NUCLEOTIDE SEQUENCE [LARGE SCALE GENOMIC DNA]</scope>
    <source>
        <strain evidence="1 2">NBRC 102359</strain>
    </source>
</reference>
<name>A0A510Y2C0_MARHA</name>
<organism evidence="1 2">
    <name type="scientific">Marinococcus halophilus</name>
    <dbReference type="NCBI Taxonomy" id="1371"/>
    <lineage>
        <taxon>Bacteria</taxon>
        <taxon>Bacillati</taxon>
        <taxon>Bacillota</taxon>
        <taxon>Bacilli</taxon>
        <taxon>Bacillales</taxon>
        <taxon>Bacillaceae</taxon>
        <taxon>Marinococcus</taxon>
    </lineage>
</organism>
<gene>
    <name evidence="1" type="ORF">MHA01_03440</name>
</gene>
<evidence type="ECO:0000313" key="1">
    <source>
        <dbReference type="EMBL" id="GEK57439.1"/>
    </source>
</evidence>
<accession>A0A510Y2C0</accession>
<dbReference type="STRING" id="1371.GCA_900166605_02485"/>
<evidence type="ECO:0000313" key="2">
    <source>
        <dbReference type="Proteomes" id="UP000321051"/>
    </source>
</evidence>
<dbReference type="EMBL" id="BJUN01000001">
    <property type="protein sequence ID" value="GEK57439.1"/>
    <property type="molecule type" value="Genomic_DNA"/>
</dbReference>
<dbReference type="AlphaFoldDB" id="A0A510Y2C0"/>
<comment type="caution">
    <text evidence="1">The sequence shown here is derived from an EMBL/GenBank/DDBJ whole genome shotgun (WGS) entry which is preliminary data.</text>
</comment>
<proteinExistence type="predicted"/>
<sequence length="73" mass="8516">MIPYAHRTSLTRKQCGFRVKLVRTKGFPASREYRRNGTFIPGNADVYVKKRIGGPEIWNKKRKPTQLNGRGRR</sequence>